<sequence length="35" mass="3637">MPEPGYLDGDSPGCLWLFVGTVATAIVLALIKSCV</sequence>
<reference evidence="2" key="1">
    <citation type="journal article" date="2015" name="Nature">
        <title>Complex archaea that bridge the gap between prokaryotes and eukaryotes.</title>
        <authorList>
            <person name="Spang A."/>
            <person name="Saw J.H."/>
            <person name="Jorgensen S.L."/>
            <person name="Zaremba-Niedzwiedzka K."/>
            <person name="Martijn J."/>
            <person name="Lind A.E."/>
            <person name="van Eijk R."/>
            <person name="Schleper C."/>
            <person name="Guy L."/>
            <person name="Ettema T.J."/>
        </authorList>
    </citation>
    <scope>NUCLEOTIDE SEQUENCE</scope>
</reference>
<keyword evidence="1" id="KW-0812">Transmembrane</keyword>
<proteinExistence type="predicted"/>
<evidence type="ECO:0000256" key="1">
    <source>
        <dbReference type="SAM" id="Phobius"/>
    </source>
</evidence>
<organism evidence="2">
    <name type="scientific">marine sediment metagenome</name>
    <dbReference type="NCBI Taxonomy" id="412755"/>
    <lineage>
        <taxon>unclassified sequences</taxon>
        <taxon>metagenomes</taxon>
        <taxon>ecological metagenomes</taxon>
    </lineage>
</organism>
<accession>A0A0F9N3B9</accession>
<keyword evidence="1" id="KW-0472">Membrane</keyword>
<comment type="caution">
    <text evidence="2">The sequence shown here is derived from an EMBL/GenBank/DDBJ whole genome shotgun (WGS) entry which is preliminary data.</text>
</comment>
<dbReference type="AlphaFoldDB" id="A0A0F9N3B9"/>
<evidence type="ECO:0000313" key="2">
    <source>
        <dbReference type="EMBL" id="KKM76027.1"/>
    </source>
</evidence>
<dbReference type="EMBL" id="LAZR01008876">
    <property type="protein sequence ID" value="KKM76027.1"/>
    <property type="molecule type" value="Genomic_DNA"/>
</dbReference>
<protein>
    <submittedName>
        <fullName evidence="2">Uncharacterized protein</fullName>
    </submittedName>
</protein>
<gene>
    <name evidence="2" type="ORF">LCGC14_1384300</name>
</gene>
<feature type="transmembrane region" description="Helical" evidence="1">
    <location>
        <begin position="15"/>
        <end position="31"/>
    </location>
</feature>
<name>A0A0F9N3B9_9ZZZZ</name>
<keyword evidence="1" id="KW-1133">Transmembrane helix</keyword>